<dbReference type="NCBIfam" id="TIGR01957">
    <property type="entry name" value="nuoB_fam"/>
    <property type="match status" value="1"/>
</dbReference>
<dbReference type="PANTHER" id="PTHR11995">
    <property type="entry name" value="NADH DEHYDROGENASE"/>
    <property type="match status" value="1"/>
</dbReference>
<accession>A0AA48GNS5</accession>
<keyword evidence="5 6" id="KW-0520">NAD</keyword>
<keyword evidence="6" id="KW-1003">Cell membrane</keyword>
<dbReference type="AlphaFoldDB" id="A0AA48GNS5"/>
<keyword evidence="6 7" id="KW-0479">Metal-binding</keyword>
<dbReference type="NCBIfam" id="NF005012">
    <property type="entry name" value="PRK06411.1"/>
    <property type="match status" value="1"/>
</dbReference>
<keyword evidence="10" id="KW-1185">Reference proteome</keyword>
<comment type="subunit">
    <text evidence="6">NDH-1 is composed of 14 different subunits. Subunits NuoB, C, D, E, F, and G constitute the peripheral sector of the complex.</text>
</comment>
<dbReference type="GO" id="GO:0009060">
    <property type="term" value="P:aerobic respiration"/>
    <property type="evidence" value="ECO:0007669"/>
    <property type="project" value="TreeGrafter"/>
</dbReference>
<evidence type="ECO:0000256" key="4">
    <source>
        <dbReference type="ARBA" id="ARBA00022967"/>
    </source>
</evidence>
<evidence type="ECO:0000256" key="2">
    <source>
        <dbReference type="ARBA" id="ARBA00022448"/>
    </source>
</evidence>
<dbReference type="GO" id="GO:0050136">
    <property type="term" value="F:NADH dehydrogenase (quinone) (non-electrogenic) activity"/>
    <property type="evidence" value="ECO:0007669"/>
    <property type="project" value="UniProtKB-UniRule"/>
</dbReference>
<feature type="binding site" evidence="6">
    <location>
        <position position="131"/>
    </location>
    <ligand>
        <name>[4Fe-4S] cluster</name>
        <dbReference type="ChEBI" id="CHEBI:49883"/>
    </ligand>
</feature>
<keyword evidence="2 6" id="KW-0813">Transport</keyword>
<protein>
    <recommendedName>
        <fullName evidence="6">NADH-quinone oxidoreductase subunit B</fullName>
        <ecNumber evidence="6">7.1.1.-</ecNumber>
    </recommendedName>
    <alternativeName>
        <fullName evidence="6">NADH dehydrogenase I subunit B</fullName>
    </alternativeName>
    <alternativeName>
        <fullName evidence="6">NDH-1 subunit B</fullName>
    </alternativeName>
</protein>
<comment type="similarity">
    <text evidence="1 6 7">Belongs to the complex I 20 kDa subunit family.</text>
</comment>
<name>A0AA48GNS5_9BACT</name>
<keyword evidence="4 6" id="KW-1278">Translocase</keyword>
<dbReference type="GO" id="GO:0005886">
    <property type="term" value="C:plasma membrane"/>
    <property type="evidence" value="ECO:0007669"/>
    <property type="project" value="UniProtKB-SubCell"/>
</dbReference>
<dbReference type="Pfam" id="PF01058">
    <property type="entry name" value="Oxidored_q6"/>
    <property type="match status" value="1"/>
</dbReference>
<dbReference type="GO" id="GO:0045271">
    <property type="term" value="C:respiratory chain complex I"/>
    <property type="evidence" value="ECO:0007669"/>
    <property type="project" value="TreeGrafter"/>
</dbReference>
<feature type="binding site" evidence="6">
    <location>
        <position position="36"/>
    </location>
    <ligand>
        <name>[4Fe-4S] cluster</name>
        <dbReference type="ChEBI" id="CHEBI:49883"/>
    </ligand>
</feature>
<comment type="cofactor">
    <cofactor evidence="6">
        <name>[4Fe-4S] cluster</name>
        <dbReference type="ChEBI" id="CHEBI:49883"/>
    </cofactor>
    <text evidence="6">Binds 1 [4Fe-4S] cluster.</text>
</comment>
<proteinExistence type="inferred from homology"/>
<keyword evidence="3 6" id="KW-0874">Quinone</keyword>
<keyword evidence="6" id="KW-0472">Membrane</keyword>
<dbReference type="GO" id="GO:0008137">
    <property type="term" value="F:NADH dehydrogenase (ubiquinone) activity"/>
    <property type="evidence" value="ECO:0007669"/>
    <property type="project" value="InterPro"/>
</dbReference>
<dbReference type="KEGG" id="msil:METEAL_39130"/>
<dbReference type="EMBL" id="AP027080">
    <property type="protein sequence ID" value="BDU74739.1"/>
    <property type="molecule type" value="Genomic_DNA"/>
</dbReference>
<comment type="catalytic activity">
    <reaction evidence="6">
        <text>a quinone + NADH + 5 H(+)(in) = a quinol + NAD(+) + 4 H(+)(out)</text>
        <dbReference type="Rhea" id="RHEA:57888"/>
        <dbReference type="ChEBI" id="CHEBI:15378"/>
        <dbReference type="ChEBI" id="CHEBI:24646"/>
        <dbReference type="ChEBI" id="CHEBI:57540"/>
        <dbReference type="ChEBI" id="CHEBI:57945"/>
        <dbReference type="ChEBI" id="CHEBI:132124"/>
    </reaction>
</comment>
<keyword evidence="6 7" id="KW-0408">Iron</keyword>
<evidence type="ECO:0000259" key="8">
    <source>
        <dbReference type="Pfam" id="PF01058"/>
    </source>
</evidence>
<dbReference type="PROSITE" id="PS01150">
    <property type="entry name" value="COMPLEX1_20K"/>
    <property type="match status" value="1"/>
</dbReference>
<comment type="subcellular location">
    <subcellularLocation>
        <location evidence="6">Cell membrane</location>
        <topology evidence="6">Peripheral membrane protein</topology>
        <orientation evidence="6">Cytoplasmic side</orientation>
    </subcellularLocation>
</comment>
<reference evidence="10" key="1">
    <citation type="journal article" date="2023" name="Int. J. Syst. Evol. Microbiol.">
        <title>Mesoterricola silvestris gen. nov., sp. nov., Mesoterricola sediminis sp. nov., Geothrix oryzae sp. nov., Geothrix edaphica sp. nov., Geothrix rubra sp. nov., and Geothrix limicola sp. nov., six novel members of Acidobacteriota isolated from soils.</title>
        <authorList>
            <person name="Itoh H."/>
            <person name="Sugisawa Y."/>
            <person name="Mise K."/>
            <person name="Xu Z."/>
            <person name="Kuniyasu M."/>
            <person name="Ushijima N."/>
            <person name="Kawano K."/>
            <person name="Kobayashi E."/>
            <person name="Shiratori Y."/>
            <person name="Masuda Y."/>
            <person name="Senoo K."/>
        </authorList>
    </citation>
    <scope>NUCLEOTIDE SEQUENCE [LARGE SCALE GENOMIC DNA]</scope>
    <source>
        <strain evidence="10">W79</strain>
    </source>
</reference>
<dbReference type="GO" id="GO:0005506">
    <property type="term" value="F:iron ion binding"/>
    <property type="evidence" value="ECO:0007669"/>
    <property type="project" value="UniProtKB-UniRule"/>
</dbReference>
<keyword evidence="6 7" id="KW-0411">Iron-sulfur</keyword>
<feature type="binding site" evidence="6">
    <location>
        <position position="37"/>
    </location>
    <ligand>
        <name>[4Fe-4S] cluster</name>
        <dbReference type="ChEBI" id="CHEBI:49883"/>
    </ligand>
</feature>
<keyword evidence="6" id="KW-0830">Ubiquinone</keyword>
<gene>
    <name evidence="6" type="primary">nuoB</name>
    <name evidence="9" type="ORF">METEAL_39130</name>
</gene>
<evidence type="ECO:0000256" key="6">
    <source>
        <dbReference type="HAMAP-Rule" id="MF_01356"/>
    </source>
</evidence>
<evidence type="ECO:0000313" key="10">
    <source>
        <dbReference type="Proteomes" id="UP001238179"/>
    </source>
</evidence>
<dbReference type="SUPFAM" id="SSF56770">
    <property type="entry name" value="HydA/Nqo6-like"/>
    <property type="match status" value="1"/>
</dbReference>
<dbReference type="FunFam" id="3.40.50.12280:FF:000002">
    <property type="entry name" value="NADH-quinone oxidoreductase subunit B"/>
    <property type="match status" value="1"/>
</dbReference>
<dbReference type="GO" id="GO:0051539">
    <property type="term" value="F:4 iron, 4 sulfur cluster binding"/>
    <property type="evidence" value="ECO:0007669"/>
    <property type="project" value="UniProtKB-KW"/>
</dbReference>
<evidence type="ECO:0000256" key="7">
    <source>
        <dbReference type="RuleBase" id="RU004464"/>
    </source>
</evidence>
<dbReference type="HAMAP" id="MF_01356">
    <property type="entry name" value="NDH1_NuoB"/>
    <property type="match status" value="1"/>
</dbReference>
<dbReference type="InterPro" id="IPR006138">
    <property type="entry name" value="NADH_UQ_OxRdtase_20Kd_su"/>
</dbReference>
<evidence type="ECO:0000256" key="1">
    <source>
        <dbReference type="ARBA" id="ARBA00009173"/>
    </source>
</evidence>
<dbReference type="GO" id="GO:0015990">
    <property type="term" value="P:electron transport coupled proton transport"/>
    <property type="evidence" value="ECO:0007669"/>
    <property type="project" value="TreeGrafter"/>
</dbReference>
<dbReference type="GO" id="GO:0048038">
    <property type="term" value="F:quinone binding"/>
    <property type="evidence" value="ECO:0007669"/>
    <property type="project" value="UniProtKB-KW"/>
</dbReference>
<dbReference type="Gene3D" id="3.40.50.12280">
    <property type="match status" value="1"/>
</dbReference>
<evidence type="ECO:0000256" key="3">
    <source>
        <dbReference type="ARBA" id="ARBA00022719"/>
    </source>
</evidence>
<dbReference type="EC" id="7.1.1.-" evidence="6"/>
<dbReference type="PANTHER" id="PTHR11995:SF14">
    <property type="entry name" value="NADH DEHYDROGENASE [UBIQUINONE] IRON-SULFUR PROTEIN 7, MITOCHONDRIAL"/>
    <property type="match status" value="1"/>
</dbReference>
<dbReference type="RefSeq" id="WP_316413412.1">
    <property type="nucleotide sequence ID" value="NZ_AP027080.1"/>
</dbReference>
<dbReference type="Proteomes" id="UP001238179">
    <property type="component" value="Chromosome"/>
</dbReference>
<evidence type="ECO:0000256" key="5">
    <source>
        <dbReference type="ARBA" id="ARBA00023027"/>
    </source>
</evidence>
<organism evidence="9 10">
    <name type="scientific">Mesoterricola silvestris</name>
    <dbReference type="NCBI Taxonomy" id="2927979"/>
    <lineage>
        <taxon>Bacteria</taxon>
        <taxon>Pseudomonadati</taxon>
        <taxon>Acidobacteriota</taxon>
        <taxon>Holophagae</taxon>
        <taxon>Holophagales</taxon>
        <taxon>Holophagaceae</taxon>
        <taxon>Mesoterricola</taxon>
    </lineage>
</organism>
<dbReference type="InterPro" id="IPR006137">
    <property type="entry name" value="NADH_UbQ_OxRdtase-like_20kDa"/>
</dbReference>
<sequence>MAGINLDDTVMTTRLDAVVNWARKNSLWPLPFGTACCAIEFMSMMASRYDFSRFGAEALRFSPRQSDMLLVLGTITNKQAPILRQVYAQMAEPKWVVSVGVCASSGGMYRTYATLQGIDRVVPVDVYVPGCPPRPESIIFGAMQLQKKIEKETLQGRREHIEQFYASMDRQEQLQLERGLTNHQVVREMVLAAGQNGEQKIW</sequence>
<evidence type="ECO:0000313" key="9">
    <source>
        <dbReference type="EMBL" id="BDU74739.1"/>
    </source>
</evidence>
<comment type="function">
    <text evidence="6">NDH-1 shuttles electrons from NADH, via FMN and iron-sulfur (Fe-S) centers, to quinones in the respiratory chain. The immediate electron acceptor for the enzyme in this species is believed to be ubiquinone. Couples the redox reaction to proton translocation (for every two electrons transferred, four hydrogen ions are translocated across the cytoplasmic membrane), and thus conserves the redox energy in a proton gradient.</text>
</comment>
<keyword evidence="6 7" id="KW-0004">4Fe-4S</keyword>
<feature type="domain" description="NADH:ubiquinone oxidoreductase-like 20kDa subunit" evidence="8">
    <location>
        <begin position="36"/>
        <end position="144"/>
    </location>
</feature>
<feature type="binding site" evidence="6">
    <location>
        <position position="102"/>
    </location>
    <ligand>
        <name>[4Fe-4S] cluster</name>
        <dbReference type="ChEBI" id="CHEBI:49883"/>
    </ligand>
</feature>